<reference evidence="4" key="1">
    <citation type="journal article" date="2022" name="G3 (Bethesda)">
        <title>High quality genome of the basidiomycete yeast Dioszegia hungarica PDD-24b-2 isolated from cloud water.</title>
        <authorList>
            <person name="Jarrige D."/>
            <person name="Haridas S."/>
            <person name="Bleykasten-Grosshans C."/>
            <person name="Joly M."/>
            <person name="Nadalig T."/>
            <person name="Sancelme M."/>
            <person name="Vuilleumier S."/>
            <person name="Grigoriev I.V."/>
            <person name="Amato P."/>
            <person name="Bringel F."/>
        </authorList>
    </citation>
    <scope>NUCLEOTIDE SEQUENCE</scope>
    <source>
        <strain evidence="4">PDD-24b-2</strain>
    </source>
</reference>
<keyword evidence="5" id="KW-1185">Reference proteome</keyword>
<evidence type="ECO:0000313" key="4">
    <source>
        <dbReference type="EMBL" id="KAI9632557.1"/>
    </source>
</evidence>
<feature type="transmembrane region" description="Helical" evidence="2">
    <location>
        <begin position="78"/>
        <end position="101"/>
    </location>
</feature>
<dbReference type="EMBL" id="JAKWFO010000014">
    <property type="protein sequence ID" value="KAI9632557.1"/>
    <property type="molecule type" value="Genomic_DNA"/>
</dbReference>
<gene>
    <name evidence="4" type="ORF">MKK02DRAFT_40862</name>
</gene>
<keyword evidence="2" id="KW-0472">Membrane</keyword>
<dbReference type="Pfam" id="PF20152">
    <property type="entry name" value="DUF6534"/>
    <property type="match status" value="1"/>
</dbReference>
<feature type="transmembrane region" description="Helical" evidence="2">
    <location>
        <begin position="121"/>
        <end position="139"/>
    </location>
</feature>
<evidence type="ECO:0000259" key="3">
    <source>
        <dbReference type="Pfam" id="PF20152"/>
    </source>
</evidence>
<dbReference type="PANTHER" id="PTHR40465:SF1">
    <property type="entry name" value="DUF6534 DOMAIN-CONTAINING PROTEIN"/>
    <property type="match status" value="1"/>
</dbReference>
<accession>A0AA38H2A0</accession>
<dbReference type="PANTHER" id="PTHR40465">
    <property type="entry name" value="CHROMOSOME 1, WHOLE GENOME SHOTGUN SEQUENCE"/>
    <property type="match status" value="1"/>
</dbReference>
<feature type="compositionally biased region" description="Polar residues" evidence="1">
    <location>
        <begin position="348"/>
        <end position="361"/>
    </location>
</feature>
<dbReference type="Proteomes" id="UP001164286">
    <property type="component" value="Unassembled WGS sequence"/>
</dbReference>
<proteinExistence type="predicted"/>
<feature type="transmembrane region" description="Helical" evidence="2">
    <location>
        <begin position="151"/>
        <end position="173"/>
    </location>
</feature>
<feature type="transmembrane region" description="Helical" evidence="2">
    <location>
        <begin position="262"/>
        <end position="282"/>
    </location>
</feature>
<name>A0AA38H2A0_9TREE</name>
<feature type="transmembrane region" description="Helical" evidence="2">
    <location>
        <begin position="52"/>
        <end position="71"/>
    </location>
</feature>
<feature type="transmembrane region" description="Helical" evidence="2">
    <location>
        <begin position="193"/>
        <end position="217"/>
    </location>
</feature>
<keyword evidence="2" id="KW-1133">Transmembrane helix</keyword>
<feature type="domain" description="DUF6534" evidence="3">
    <location>
        <begin position="204"/>
        <end position="286"/>
    </location>
</feature>
<dbReference type="AlphaFoldDB" id="A0AA38H2A0"/>
<dbReference type="RefSeq" id="XP_052942334.1">
    <property type="nucleotide sequence ID" value="XM_053091308.1"/>
</dbReference>
<feature type="transmembrane region" description="Helical" evidence="2">
    <location>
        <begin position="238"/>
        <end position="256"/>
    </location>
</feature>
<protein>
    <recommendedName>
        <fullName evidence="3">DUF6534 domain-containing protein</fullName>
    </recommendedName>
</protein>
<organism evidence="4 5">
    <name type="scientific">Dioszegia hungarica</name>
    <dbReference type="NCBI Taxonomy" id="4972"/>
    <lineage>
        <taxon>Eukaryota</taxon>
        <taxon>Fungi</taxon>
        <taxon>Dikarya</taxon>
        <taxon>Basidiomycota</taxon>
        <taxon>Agaricomycotina</taxon>
        <taxon>Tremellomycetes</taxon>
        <taxon>Tremellales</taxon>
        <taxon>Bulleribasidiaceae</taxon>
        <taxon>Dioszegia</taxon>
    </lineage>
</organism>
<evidence type="ECO:0000313" key="5">
    <source>
        <dbReference type="Proteomes" id="UP001164286"/>
    </source>
</evidence>
<sequence length="394" mass="43922">MAEALAEQMISGQRALRILPFYLDESPFPSLHHYCDTLRLTGGTLLISSRGFFDTLLLGVVAVQSVGYIRFVRTDRRYIIAIVILNVLATLAASIVVTLWLTKIFVWDYGSFLSFADGSYICSYLSIDAICIFVVQVFYVDRAYRLHRHWWPLAVLGPIILASLAAGVAMLKIEASNLTYIDPEFLKLPHVRAVTFTYNGLVLLVDAAITVVMVYGLHRNKTGWRHTDSVLKGLIIKCFEAQIPALILAICTITLWEAKLEIAICFVMVHTKIYVTGLLATLNFRVSPAGSNDSGQSYQSQDISGNNLSLTEIPNKKLGVVVRRQTESATHQIPPYDSKRSKVMDVEQASSHSDQFTTGSQGEFHHPFAQHDPAGWESTAALHYLPSTELKRKL</sequence>
<keyword evidence="2" id="KW-0812">Transmembrane</keyword>
<dbReference type="GeneID" id="77730513"/>
<evidence type="ECO:0000256" key="2">
    <source>
        <dbReference type="SAM" id="Phobius"/>
    </source>
</evidence>
<comment type="caution">
    <text evidence="4">The sequence shown here is derived from an EMBL/GenBank/DDBJ whole genome shotgun (WGS) entry which is preliminary data.</text>
</comment>
<evidence type="ECO:0000256" key="1">
    <source>
        <dbReference type="SAM" id="MobiDB-lite"/>
    </source>
</evidence>
<feature type="region of interest" description="Disordered" evidence="1">
    <location>
        <begin position="324"/>
        <end position="372"/>
    </location>
</feature>
<dbReference type="InterPro" id="IPR045339">
    <property type="entry name" value="DUF6534"/>
</dbReference>